<dbReference type="KEGG" id="dfc:DFI_00315"/>
<dbReference type="EMBL" id="CP021081">
    <property type="protein sequence ID" value="ASN79650.1"/>
    <property type="molecule type" value="Genomic_DNA"/>
</dbReference>
<dbReference type="Proteomes" id="UP000259030">
    <property type="component" value="Chromosome"/>
</dbReference>
<dbReference type="RefSeq" id="WP_022800687.1">
    <property type="nucleotide sequence ID" value="NZ_ATTJ01000001.1"/>
</dbReference>
<dbReference type="SUPFAM" id="SSF103196">
    <property type="entry name" value="Roadblock/LC7 domain"/>
    <property type="match status" value="1"/>
</dbReference>
<dbReference type="InterPro" id="IPR004942">
    <property type="entry name" value="Roadblock/LAMTOR2_dom"/>
</dbReference>
<organism evidence="2 3">
    <name type="scientific">Deinococcus ficus</name>
    <dbReference type="NCBI Taxonomy" id="317577"/>
    <lineage>
        <taxon>Bacteria</taxon>
        <taxon>Thermotogati</taxon>
        <taxon>Deinococcota</taxon>
        <taxon>Deinococci</taxon>
        <taxon>Deinococcales</taxon>
        <taxon>Deinococcaceae</taxon>
        <taxon>Deinococcus</taxon>
    </lineage>
</organism>
<dbReference type="OrthoDB" id="74211at2"/>
<dbReference type="SMART" id="SM00960">
    <property type="entry name" value="Robl_LC7"/>
    <property type="match status" value="1"/>
</dbReference>
<evidence type="ECO:0000313" key="3">
    <source>
        <dbReference type="Proteomes" id="UP000259030"/>
    </source>
</evidence>
<dbReference type="AlphaFoldDB" id="A0A221SSN7"/>
<proteinExistence type="predicted"/>
<dbReference type="STRING" id="317577.GCA_000419625_01118"/>
<reference evidence="2 3" key="1">
    <citation type="submission" date="2017-05" db="EMBL/GenBank/DDBJ databases">
        <title>The complete genome sequence of Deinococcus ficus isolated from the rhizosphere of the Ficus religiosa L. in Taiwan.</title>
        <authorList>
            <person name="Wu K.-M."/>
            <person name="Liao T.-L."/>
            <person name="Liu Y.-M."/>
            <person name="Young C.-C."/>
            <person name="Tsai S.-F."/>
        </authorList>
    </citation>
    <scope>NUCLEOTIDE SEQUENCE [LARGE SCALE GENOMIC DNA]</scope>
    <source>
        <strain evidence="2 3">CC-FR2-10</strain>
    </source>
</reference>
<feature type="domain" description="Roadblock/LAMTOR2" evidence="1">
    <location>
        <begin position="148"/>
        <end position="227"/>
    </location>
</feature>
<gene>
    <name evidence="2" type="ORF">DFI_00315</name>
</gene>
<sequence>MTNAVYAMTVQALSGVVSERAAETMVRTVLRDQQLTPESVTAQDMQRVLSGPLLARLQSVMPRERAQMELRQLSMSMAARYPKAPTLFLEPAPEDRSAAAWATHADDALTATGWGDVDLGADDFEFDDPEYTASAVKRHFRLDDPAEQEDLIQTLARVVGVQSVLVCRANGEVIKARSLRDSTALGGVVAATALLFQRRALQLLSVDLDGRTVCMRPLGAYCVAVVAGPQVNVGRLLVDLQQLQVVA</sequence>
<name>A0A221SSN7_9DEIO</name>
<dbReference type="Gene3D" id="3.30.450.30">
    <property type="entry name" value="Dynein light chain 2a, cytoplasmic"/>
    <property type="match status" value="1"/>
</dbReference>
<protein>
    <submittedName>
        <fullName evidence="2">Dynein regulation protein LC7</fullName>
    </submittedName>
</protein>
<evidence type="ECO:0000259" key="1">
    <source>
        <dbReference type="SMART" id="SM00960"/>
    </source>
</evidence>
<keyword evidence="3" id="KW-1185">Reference proteome</keyword>
<accession>A0A221SSN7</accession>
<evidence type="ECO:0000313" key="2">
    <source>
        <dbReference type="EMBL" id="ASN79650.1"/>
    </source>
</evidence>